<dbReference type="EMBL" id="MN740505">
    <property type="protein sequence ID" value="QHU30317.1"/>
    <property type="molecule type" value="Genomic_DNA"/>
</dbReference>
<dbReference type="CDD" id="cd09087">
    <property type="entry name" value="Ape1-like_AP-endo"/>
    <property type="match status" value="1"/>
</dbReference>
<dbReference type="GO" id="GO:0046872">
    <property type="term" value="F:metal ion binding"/>
    <property type="evidence" value="ECO:0007669"/>
    <property type="project" value="UniProtKB-KW"/>
</dbReference>
<name>A0A6C0LII3_9ZZZZ</name>
<dbReference type="InterPro" id="IPR005135">
    <property type="entry name" value="Endo/exonuclease/phosphatase"/>
</dbReference>
<evidence type="ECO:0000256" key="3">
    <source>
        <dbReference type="ARBA" id="ARBA00022723"/>
    </source>
</evidence>
<dbReference type="GO" id="GO:0008311">
    <property type="term" value="F:double-stranded DNA 3'-5' DNA exonuclease activity"/>
    <property type="evidence" value="ECO:0007669"/>
    <property type="project" value="TreeGrafter"/>
</dbReference>
<dbReference type="GO" id="GO:0003906">
    <property type="term" value="F:DNA-(apurinic or apyrimidinic site) endonuclease activity"/>
    <property type="evidence" value="ECO:0007669"/>
    <property type="project" value="TreeGrafter"/>
</dbReference>
<dbReference type="SUPFAM" id="SSF56219">
    <property type="entry name" value="DNase I-like"/>
    <property type="match status" value="1"/>
</dbReference>
<comment type="similarity">
    <text evidence="2">Belongs to the DNA repair enzymes AP/ExoA family.</text>
</comment>
<dbReference type="Gene3D" id="3.60.10.10">
    <property type="entry name" value="Endonuclease/exonuclease/phosphatase"/>
    <property type="match status" value="1"/>
</dbReference>
<dbReference type="PROSITE" id="PS51435">
    <property type="entry name" value="AP_NUCLEASE_F1_4"/>
    <property type="match status" value="1"/>
</dbReference>
<comment type="cofactor">
    <cofactor evidence="1">
        <name>Mg(2+)</name>
        <dbReference type="ChEBI" id="CHEBI:18420"/>
    </cofactor>
</comment>
<dbReference type="GO" id="GO:0006284">
    <property type="term" value="P:base-excision repair"/>
    <property type="evidence" value="ECO:0007669"/>
    <property type="project" value="TreeGrafter"/>
</dbReference>
<evidence type="ECO:0000256" key="5">
    <source>
        <dbReference type="ARBA" id="ARBA00022842"/>
    </source>
</evidence>
<evidence type="ECO:0000256" key="4">
    <source>
        <dbReference type="ARBA" id="ARBA00022801"/>
    </source>
</evidence>
<organism evidence="7">
    <name type="scientific">viral metagenome</name>
    <dbReference type="NCBI Taxonomy" id="1070528"/>
    <lineage>
        <taxon>unclassified sequences</taxon>
        <taxon>metagenomes</taxon>
        <taxon>organismal metagenomes</taxon>
    </lineage>
</organism>
<dbReference type="NCBIfam" id="TIGR00195">
    <property type="entry name" value="exoDNase_III"/>
    <property type="match status" value="1"/>
</dbReference>
<keyword evidence="5" id="KW-0460">Magnesium</keyword>
<dbReference type="PANTHER" id="PTHR22748">
    <property type="entry name" value="AP ENDONUCLEASE"/>
    <property type="match status" value="1"/>
</dbReference>
<protein>
    <recommendedName>
        <fullName evidence="6">Endonuclease/exonuclease/phosphatase domain-containing protein</fullName>
    </recommendedName>
</protein>
<evidence type="ECO:0000313" key="7">
    <source>
        <dbReference type="EMBL" id="QHU30317.1"/>
    </source>
</evidence>
<proteinExistence type="inferred from homology"/>
<sequence length="276" mass="32014">MTRIVSWNVAGIRAKLKKGHLDFLSQEYLDVVCLQETKGTAEQIEPVIPSHLKKSFPYRYWIACNGEGGQRKGFNGVSIWAKKEPKCLLPSMKLGLNEGRTLALDMGTYIIVCVYTPNGQIKDNERFVFRTQQWDQHFRSWIRDLNKIKNTIVCGDLNVARTDNDIAHPEKWAGAVGVTIEERTNFENTLEDGWVDTFRAKYPDKTDAYTYWNQKAPWERKANIGWRIDYFLVRKSQLKYVKKILIWHDVMGSDHCPVILECETKKRPSLKIVDSI</sequence>
<dbReference type="PANTHER" id="PTHR22748:SF6">
    <property type="entry name" value="DNA-(APURINIC OR APYRIMIDINIC SITE) ENDONUCLEASE"/>
    <property type="match status" value="1"/>
</dbReference>
<dbReference type="GO" id="GO:0008081">
    <property type="term" value="F:phosphoric diester hydrolase activity"/>
    <property type="evidence" value="ECO:0007669"/>
    <property type="project" value="TreeGrafter"/>
</dbReference>
<dbReference type="InterPro" id="IPR004808">
    <property type="entry name" value="AP_endonuc_1"/>
</dbReference>
<keyword evidence="4" id="KW-0378">Hydrolase</keyword>
<feature type="domain" description="Endonuclease/exonuclease/phosphatase" evidence="6">
    <location>
        <begin position="5"/>
        <end position="255"/>
    </location>
</feature>
<dbReference type="Pfam" id="PF03372">
    <property type="entry name" value="Exo_endo_phos"/>
    <property type="match status" value="1"/>
</dbReference>
<evidence type="ECO:0000256" key="1">
    <source>
        <dbReference type="ARBA" id="ARBA00001946"/>
    </source>
</evidence>
<accession>A0A6C0LII3</accession>
<evidence type="ECO:0000256" key="2">
    <source>
        <dbReference type="ARBA" id="ARBA00007092"/>
    </source>
</evidence>
<dbReference type="NCBIfam" id="TIGR00633">
    <property type="entry name" value="xth"/>
    <property type="match status" value="1"/>
</dbReference>
<evidence type="ECO:0000259" key="6">
    <source>
        <dbReference type="Pfam" id="PF03372"/>
    </source>
</evidence>
<dbReference type="AlphaFoldDB" id="A0A6C0LII3"/>
<reference evidence="7" key="1">
    <citation type="journal article" date="2020" name="Nature">
        <title>Giant virus diversity and host interactions through global metagenomics.</title>
        <authorList>
            <person name="Schulz F."/>
            <person name="Roux S."/>
            <person name="Paez-Espino D."/>
            <person name="Jungbluth S."/>
            <person name="Walsh D.A."/>
            <person name="Denef V.J."/>
            <person name="McMahon K.D."/>
            <person name="Konstantinidis K.T."/>
            <person name="Eloe-Fadrosh E.A."/>
            <person name="Kyrpides N.C."/>
            <person name="Woyke T."/>
        </authorList>
    </citation>
    <scope>NUCLEOTIDE SEQUENCE</scope>
    <source>
        <strain evidence="7">GVMAG-M-3300027833-11</strain>
    </source>
</reference>
<dbReference type="InterPro" id="IPR036691">
    <property type="entry name" value="Endo/exonu/phosph_ase_sf"/>
</dbReference>
<keyword evidence="3" id="KW-0479">Metal-binding</keyword>